<proteinExistence type="predicted"/>
<feature type="region of interest" description="Disordered" evidence="1">
    <location>
        <begin position="54"/>
        <end position="92"/>
    </location>
</feature>
<dbReference type="EMBL" id="BKCJ011533880">
    <property type="protein sequence ID" value="GFD40448.1"/>
    <property type="molecule type" value="Genomic_DNA"/>
</dbReference>
<sequence>MHLRLLHAFSIWFQLRRLKRHHMRYGMGFLENSLIDQEASGSLEDLEVIQEEDAHHSLDTSLNHEEDNLEIDEPQSDIVPIRRSTRTRHAPD</sequence>
<evidence type="ECO:0000313" key="2">
    <source>
        <dbReference type="EMBL" id="GFD40448.1"/>
    </source>
</evidence>
<accession>A0A699W3V7</accession>
<feature type="non-terminal residue" evidence="2">
    <location>
        <position position="92"/>
    </location>
</feature>
<comment type="caution">
    <text evidence="2">The sequence shown here is derived from an EMBL/GenBank/DDBJ whole genome shotgun (WGS) entry which is preliminary data.</text>
</comment>
<feature type="compositionally biased region" description="Basic residues" evidence="1">
    <location>
        <begin position="83"/>
        <end position="92"/>
    </location>
</feature>
<protein>
    <submittedName>
        <fullName evidence="2">Uncharacterized protein</fullName>
    </submittedName>
</protein>
<feature type="compositionally biased region" description="Basic and acidic residues" evidence="1">
    <location>
        <begin position="54"/>
        <end position="66"/>
    </location>
</feature>
<evidence type="ECO:0000256" key="1">
    <source>
        <dbReference type="SAM" id="MobiDB-lite"/>
    </source>
</evidence>
<reference evidence="2" key="1">
    <citation type="journal article" date="2019" name="Sci. Rep.">
        <title>Draft genome of Tanacetum cinerariifolium, the natural source of mosquito coil.</title>
        <authorList>
            <person name="Yamashiro T."/>
            <person name="Shiraishi A."/>
            <person name="Satake H."/>
            <person name="Nakayama K."/>
        </authorList>
    </citation>
    <scope>NUCLEOTIDE SEQUENCE</scope>
</reference>
<dbReference type="AlphaFoldDB" id="A0A699W3V7"/>
<name>A0A699W3V7_TANCI</name>
<organism evidence="2">
    <name type="scientific">Tanacetum cinerariifolium</name>
    <name type="common">Dalmatian daisy</name>
    <name type="synonym">Chrysanthemum cinerariifolium</name>
    <dbReference type="NCBI Taxonomy" id="118510"/>
    <lineage>
        <taxon>Eukaryota</taxon>
        <taxon>Viridiplantae</taxon>
        <taxon>Streptophyta</taxon>
        <taxon>Embryophyta</taxon>
        <taxon>Tracheophyta</taxon>
        <taxon>Spermatophyta</taxon>
        <taxon>Magnoliopsida</taxon>
        <taxon>eudicotyledons</taxon>
        <taxon>Gunneridae</taxon>
        <taxon>Pentapetalae</taxon>
        <taxon>asterids</taxon>
        <taxon>campanulids</taxon>
        <taxon>Asterales</taxon>
        <taxon>Asteraceae</taxon>
        <taxon>Asteroideae</taxon>
        <taxon>Anthemideae</taxon>
        <taxon>Anthemidinae</taxon>
        <taxon>Tanacetum</taxon>
    </lineage>
</organism>
<gene>
    <name evidence="2" type="ORF">Tci_912417</name>
</gene>